<keyword evidence="5" id="KW-0573">Peptidoglycan synthesis</keyword>
<feature type="transmembrane region" description="Helical" evidence="10">
    <location>
        <begin position="334"/>
        <end position="357"/>
    </location>
</feature>
<evidence type="ECO:0000256" key="10">
    <source>
        <dbReference type="SAM" id="Phobius"/>
    </source>
</evidence>
<feature type="transmembrane region" description="Helical" evidence="10">
    <location>
        <begin position="204"/>
        <end position="229"/>
    </location>
</feature>
<dbReference type="GO" id="GO:0034204">
    <property type="term" value="P:lipid translocation"/>
    <property type="evidence" value="ECO:0007669"/>
    <property type="project" value="TreeGrafter"/>
</dbReference>
<evidence type="ECO:0000256" key="9">
    <source>
        <dbReference type="ARBA" id="ARBA00061532"/>
    </source>
</evidence>
<sequence length="555" mass="60903">MGNNKTDVMAAKSDSEKLGKASFGAMAGVMFSRASGVVRTSVVNATFGLAVSLDAFNSAFRFPNSLRDLFADGALSAAFVKVLVEEKTKGREAEKKLIAIIIGFFSFVTFTIAIIAAVFSYKFMSLFGSEDFKNSGGLDLASNLFKILAFYLPFTMLNAVAMAVLSIMGQTFRAMNSSAFLNVGIIGFALAAPLFTYYGMNPIYGIAIGALIGVIIQMIYQFIPLYHLGLLSGPNFKVKEWLSYKPLHEVLILMVPRAIAQGALVLALMINTFYAIQIGSGVLSYIITATMIIQVPIGLFGVATGFAAHPILTKAIHDGQNRKFSKLLTESLDATMWLAAITVACFALFIVPFYSVLFQHGKVTMHDTIQNSIAVCAYSIGIIFATGSKVLLNAFYAINSTKQIVYNALVYLAINATLSSILAPKFGIIGLGLSYSTSTAIDFFMNYIFLKRRYQKKYIGDSPYIEGGSLFNIKIIIFAICAYLFGILGVFSSTHFWQEFNFYTPFELNFLACFVILSCGGFLFLILNFFLIKYFGPVHLKRLVEKITGKFLRKS</sequence>
<dbReference type="STRING" id="1915309.AXG55_05975"/>
<feature type="transmembrane region" description="Helical" evidence="10">
    <location>
        <begin position="282"/>
        <end position="313"/>
    </location>
</feature>
<keyword evidence="6 10" id="KW-1133">Transmembrane helix</keyword>
<feature type="transmembrane region" description="Helical" evidence="10">
    <location>
        <begin position="369"/>
        <end position="392"/>
    </location>
</feature>
<dbReference type="KEGG" id="saqi:AXG55_05975"/>
<evidence type="ECO:0000256" key="8">
    <source>
        <dbReference type="ARBA" id="ARBA00060041"/>
    </source>
</evidence>
<dbReference type="RefSeq" id="WP_148697211.1">
    <property type="nucleotide sequence ID" value="NZ_CP017834.1"/>
</dbReference>
<organism evidence="11 12">
    <name type="scientific">Silvanigrella aquatica</name>
    <dbReference type="NCBI Taxonomy" id="1915309"/>
    <lineage>
        <taxon>Bacteria</taxon>
        <taxon>Pseudomonadati</taxon>
        <taxon>Bdellovibrionota</taxon>
        <taxon>Oligoflexia</taxon>
        <taxon>Silvanigrellales</taxon>
        <taxon>Silvanigrellaceae</taxon>
        <taxon>Silvanigrella</taxon>
    </lineage>
</organism>
<dbReference type="GO" id="GO:0008360">
    <property type="term" value="P:regulation of cell shape"/>
    <property type="evidence" value="ECO:0007669"/>
    <property type="project" value="UniProtKB-KW"/>
</dbReference>
<dbReference type="Proteomes" id="UP000184731">
    <property type="component" value="Chromosome"/>
</dbReference>
<evidence type="ECO:0000313" key="11">
    <source>
        <dbReference type="EMBL" id="APJ03476.1"/>
    </source>
</evidence>
<dbReference type="InterPro" id="IPR004268">
    <property type="entry name" value="MurJ"/>
</dbReference>
<feature type="transmembrane region" description="Helical" evidence="10">
    <location>
        <begin position="428"/>
        <end position="450"/>
    </location>
</feature>
<evidence type="ECO:0000313" key="12">
    <source>
        <dbReference type="Proteomes" id="UP000184731"/>
    </source>
</evidence>
<protein>
    <submittedName>
        <fullName evidence="11">Murein biosynthesis integral membrane protein MurJ</fullName>
    </submittedName>
</protein>
<evidence type="ECO:0000256" key="5">
    <source>
        <dbReference type="ARBA" id="ARBA00022984"/>
    </source>
</evidence>
<reference evidence="11 12" key="1">
    <citation type="submission" date="2016-10" db="EMBL/GenBank/DDBJ databases">
        <title>Silvanigrella aquatica sp. nov., isolated from a freshwater lake located in the Black Forest, Germany, description of Silvanigrellaceae fam. nov., Silvanigrellales ord. nov., reclassification of the order Bdellovibrionales in the class Oligoflexia, reclassification of the families Bacteriovoracaceae and Halobacteriovoraceae in the new order Bacteriovoracales ord. nov., and reclassification of the family Pseudobacteriovoracaceae in the order Oligoflexiales.</title>
        <authorList>
            <person name="Hahn M.W."/>
            <person name="Schmidt J."/>
            <person name="Koll U."/>
            <person name="Rohde M."/>
            <person name="Verbag S."/>
            <person name="Pitt A."/>
            <person name="Nakai R."/>
            <person name="Naganuma T."/>
            <person name="Lang E."/>
        </authorList>
    </citation>
    <scope>NUCLEOTIDE SEQUENCE [LARGE SCALE GENOMIC DNA]</scope>
    <source>
        <strain evidence="11 12">MWH-Nonnen-W8red</strain>
    </source>
</reference>
<dbReference type="Pfam" id="PF03023">
    <property type="entry name" value="MurJ"/>
    <property type="match status" value="1"/>
</dbReference>
<dbReference type="EMBL" id="CP017834">
    <property type="protein sequence ID" value="APJ03476.1"/>
    <property type="molecule type" value="Genomic_DNA"/>
</dbReference>
<feature type="transmembrane region" description="Helical" evidence="10">
    <location>
        <begin position="144"/>
        <end position="167"/>
    </location>
</feature>
<dbReference type="InterPro" id="IPR051050">
    <property type="entry name" value="Lipid_II_flippase_MurJ/MviN"/>
</dbReference>
<feature type="transmembrane region" description="Helical" evidence="10">
    <location>
        <begin position="179"/>
        <end position="198"/>
    </location>
</feature>
<dbReference type="GO" id="GO:0005886">
    <property type="term" value="C:plasma membrane"/>
    <property type="evidence" value="ECO:0007669"/>
    <property type="project" value="UniProtKB-SubCell"/>
</dbReference>
<keyword evidence="12" id="KW-1185">Reference proteome</keyword>
<feature type="transmembrane region" description="Helical" evidence="10">
    <location>
        <begin position="97"/>
        <end position="124"/>
    </location>
</feature>
<evidence type="ECO:0000256" key="4">
    <source>
        <dbReference type="ARBA" id="ARBA00022960"/>
    </source>
</evidence>
<dbReference type="AlphaFoldDB" id="A0A1L4CZU8"/>
<comment type="function">
    <text evidence="8">Involved in peptidoglycan biosynthesis. Transports lipid-linked peptidoglycan precursors from the inner to the outer leaflet of the cytoplasmic membrane.</text>
</comment>
<feature type="transmembrane region" description="Helical" evidence="10">
    <location>
        <begin position="471"/>
        <end position="497"/>
    </location>
</feature>
<feature type="transmembrane region" description="Helical" evidence="10">
    <location>
        <begin position="250"/>
        <end position="276"/>
    </location>
</feature>
<dbReference type="GO" id="GO:0015648">
    <property type="term" value="F:lipid-linked peptidoglycan transporter activity"/>
    <property type="evidence" value="ECO:0007669"/>
    <property type="project" value="TreeGrafter"/>
</dbReference>
<feature type="transmembrane region" description="Helical" evidence="10">
    <location>
        <begin position="404"/>
        <end position="422"/>
    </location>
</feature>
<dbReference type="GO" id="GO:0009252">
    <property type="term" value="P:peptidoglycan biosynthetic process"/>
    <property type="evidence" value="ECO:0007669"/>
    <property type="project" value="UniProtKB-KW"/>
</dbReference>
<keyword evidence="2" id="KW-1003">Cell membrane</keyword>
<evidence type="ECO:0000256" key="7">
    <source>
        <dbReference type="ARBA" id="ARBA00023136"/>
    </source>
</evidence>
<dbReference type="PANTHER" id="PTHR47019:SF1">
    <property type="entry name" value="LIPID II FLIPPASE MURJ"/>
    <property type="match status" value="1"/>
</dbReference>
<gene>
    <name evidence="11" type="ORF">AXG55_05975</name>
</gene>
<comment type="similarity">
    <text evidence="9">Belongs to the MurJ/MviN family.</text>
</comment>
<evidence type="ECO:0000256" key="2">
    <source>
        <dbReference type="ARBA" id="ARBA00022475"/>
    </source>
</evidence>
<evidence type="ECO:0000256" key="1">
    <source>
        <dbReference type="ARBA" id="ARBA00004651"/>
    </source>
</evidence>
<accession>A0A1L4CZU8</accession>
<dbReference type="PANTHER" id="PTHR47019">
    <property type="entry name" value="LIPID II FLIPPASE MURJ"/>
    <property type="match status" value="1"/>
</dbReference>
<feature type="transmembrane region" description="Helical" evidence="10">
    <location>
        <begin position="509"/>
        <end position="532"/>
    </location>
</feature>
<keyword evidence="4" id="KW-0133">Cell shape</keyword>
<dbReference type="OrthoDB" id="5288492at2"/>
<keyword evidence="7 10" id="KW-0472">Membrane</keyword>
<keyword evidence="3 10" id="KW-0812">Transmembrane</keyword>
<evidence type="ECO:0000256" key="3">
    <source>
        <dbReference type="ARBA" id="ARBA00022692"/>
    </source>
</evidence>
<dbReference type="NCBIfam" id="TIGR01695">
    <property type="entry name" value="murJ_mviN"/>
    <property type="match status" value="1"/>
</dbReference>
<evidence type="ECO:0000256" key="6">
    <source>
        <dbReference type="ARBA" id="ARBA00022989"/>
    </source>
</evidence>
<dbReference type="PRINTS" id="PR01806">
    <property type="entry name" value="VIRFACTRMVIN"/>
</dbReference>
<comment type="subcellular location">
    <subcellularLocation>
        <location evidence="1">Cell membrane</location>
        <topology evidence="1">Multi-pass membrane protein</topology>
    </subcellularLocation>
</comment>
<proteinExistence type="inferred from homology"/>
<name>A0A1L4CZU8_9BACT</name>